<dbReference type="SMART" id="SM01196">
    <property type="entry name" value="FERM_C"/>
    <property type="match status" value="1"/>
</dbReference>
<sequence>MTTESGSDSESKPEQEAEPQEAAGAQGQAGAQQGPEPSGEDQQQALEQFEGAAHSTPVRKEVTDKEQEFAAGAAKQLEYQQLEDDKLSQKSSSSKLSRSPLKIVKKPKSMQCKVILLDGSEYICDVEKRSRGQVLFDKVCEHLNLLEKDYFGLTYRDAENQKNWLDPAKEIKKQIRSGAWHFSFNVKFYPPDPAQLSEDITRYYLCLQLRDDIVSGRLPCSFVTLALLGSYTVQSELGDYDPDECGNDYISEFRFAPNHTKELEDKVIELHKSHRGMTPAEAEMHFLENAKKLSMYGVDLHHAKDSEGVEIMLGVCASGLLIYRDRLRINRFAWPKVLKISYKRNNFYIKIRPGEFEQFESTIGFKLPNHRAAKRLWKVCVEHHTFFRLLLPEAPPKKFLTLGSKFRYSGRTQAQTRRASALIDRPAPYFERSSSKRYTMSRSLDGASVNENHEIYMKDSVSAAEVGTGQYATTKGISQTNLITTVTPEKKAEEERDEEEERRKKAEEATPVAAVRHEGKTDSERTDTAADGETTATESDQEEDAELKAQELDKTQDDLMKHQTNISELKRTFLETSTDTAITNEWEKRLSTSPVRLAARQEDAPMIEPLVPEETKQSSAEKLMDGSEIFSLLDSARKPTEFIGGVTSTSQSWVQKTETKTGPSKTEPETSQHPQSLSTEKVVQETVLVEERHVMNVHASGDASYAAGEDVDAAAQAASADASGLKGKEGSALTEGAKEEKGEVAGKAVLEQEGTATASHESEEEQSAATHVSETWEQKPHFESSTVKTETISFGSVSPGGVKLEISTKEVPVVHTETKTITYESSQVDPGADLEPGVLMSAQTITSETTSTTTTTHITKTVKGGISETRIEKRIVITGDADIDHDQE</sequence>
<evidence type="ECO:0000256" key="2">
    <source>
        <dbReference type="ARBA" id="ARBA00004544"/>
    </source>
</evidence>
<dbReference type="PRINTS" id="PR00935">
    <property type="entry name" value="BAND41"/>
</dbReference>
<feature type="region of interest" description="Disordered" evidence="12">
    <location>
        <begin position="1"/>
        <end position="69"/>
    </location>
</feature>
<feature type="region of interest" description="Disordered" evidence="12">
    <location>
        <begin position="479"/>
        <end position="546"/>
    </location>
</feature>
<reference evidence="14" key="1">
    <citation type="journal article" date="2019" name="bioRxiv">
        <title>Long live the king: chromosome-level assembly of the lion (Panthera leo) using linked-read, Hi-C, and long read data.</title>
        <authorList>
            <person name="Armstrong E.E."/>
            <person name="Taylor R.W."/>
            <person name="Miller D.E."/>
            <person name="Kaelin C."/>
            <person name="Barsh G."/>
            <person name="Hadly E.A."/>
            <person name="Petrov D."/>
        </authorList>
    </citation>
    <scope>NUCLEOTIDE SEQUENCE [LARGE SCALE GENOMIC DNA]</scope>
</reference>
<feature type="domain" description="FERM" evidence="13">
    <location>
        <begin position="110"/>
        <end position="391"/>
    </location>
</feature>
<dbReference type="CDD" id="cd14473">
    <property type="entry name" value="FERM_B-lobe"/>
    <property type="match status" value="1"/>
</dbReference>
<dbReference type="InterPro" id="IPR011993">
    <property type="entry name" value="PH-like_dom_sf"/>
</dbReference>
<dbReference type="FunFam" id="2.30.29.30:FF:000001">
    <property type="entry name" value="Erythrocyte membrane protein band 4.1"/>
    <property type="match status" value="1"/>
</dbReference>
<feature type="compositionally biased region" description="Low complexity" evidence="12">
    <location>
        <begin position="745"/>
        <end position="759"/>
    </location>
</feature>
<dbReference type="GO" id="GO:0030866">
    <property type="term" value="P:cortical actin cytoskeleton organization"/>
    <property type="evidence" value="ECO:0007669"/>
    <property type="project" value="InterPro"/>
</dbReference>
<dbReference type="SUPFAM" id="SSF47031">
    <property type="entry name" value="Second domain of FERM"/>
    <property type="match status" value="1"/>
</dbReference>
<dbReference type="Ensembl" id="ENSPLOT00000020498.1">
    <property type="protein sequence ID" value="ENSPLOP00000018522.1"/>
    <property type="gene ID" value="ENSPLOG00000012964.1"/>
</dbReference>
<gene>
    <name evidence="14" type="primary">EPB41L3</name>
</gene>
<comment type="subcellular location">
    <subcellularLocation>
        <location evidence="2">Cytoplasm</location>
        <location evidence="2">Cell cortex</location>
    </subcellularLocation>
    <subcellularLocation>
        <location evidence="1">Cytoplasm</location>
        <location evidence="1">Cytoskeleton</location>
    </subcellularLocation>
</comment>
<evidence type="ECO:0000256" key="1">
    <source>
        <dbReference type="ARBA" id="ARBA00004245"/>
    </source>
</evidence>
<proteinExistence type="predicted"/>
<organism evidence="14 15">
    <name type="scientific">Panthera leo</name>
    <name type="common">Lion</name>
    <dbReference type="NCBI Taxonomy" id="9689"/>
    <lineage>
        <taxon>Eukaryota</taxon>
        <taxon>Metazoa</taxon>
        <taxon>Chordata</taxon>
        <taxon>Craniata</taxon>
        <taxon>Vertebrata</taxon>
        <taxon>Euteleostomi</taxon>
        <taxon>Mammalia</taxon>
        <taxon>Eutheria</taxon>
        <taxon>Laurasiatheria</taxon>
        <taxon>Carnivora</taxon>
        <taxon>Feliformia</taxon>
        <taxon>Felidae</taxon>
        <taxon>Pantherinae</taxon>
        <taxon>Panthera</taxon>
    </lineage>
</organism>
<dbReference type="PANTHER" id="PTHR23280">
    <property type="entry name" value="4.1 G PROTEIN"/>
    <property type="match status" value="1"/>
</dbReference>
<name>A0A8C9D6U4_PANLE</name>
<dbReference type="Pfam" id="PF05902">
    <property type="entry name" value="4_1_CTD"/>
    <property type="match status" value="1"/>
</dbReference>
<dbReference type="GO" id="GO:0003779">
    <property type="term" value="F:actin binding"/>
    <property type="evidence" value="ECO:0007669"/>
    <property type="project" value="UniProtKB-KW"/>
</dbReference>
<dbReference type="PRINTS" id="PR00661">
    <property type="entry name" value="ERMFAMILY"/>
</dbReference>
<dbReference type="InterPro" id="IPR018979">
    <property type="entry name" value="FERM_N"/>
</dbReference>
<feature type="region of interest" description="Disordered" evidence="12">
    <location>
        <begin position="649"/>
        <end position="680"/>
    </location>
</feature>
<dbReference type="PROSITE" id="PS00661">
    <property type="entry name" value="FERM_2"/>
    <property type="match status" value="1"/>
</dbReference>
<dbReference type="PIRSF" id="PIRSF002304">
    <property type="entry name" value="Membrane_skeletal_4_1"/>
    <property type="match status" value="1"/>
</dbReference>
<dbReference type="InterPro" id="IPR018980">
    <property type="entry name" value="FERM_PH-like_C"/>
</dbReference>
<evidence type="ECO:0000256" key="6">
    <source>
        <dbReference type="ARBA" id="ARBA00023212"/>
    </source>
</evidence>
<dbReference type="InterPro" id="IPR000299">
    <property type="entry name" value="FERM_domain"/>
</dbReference>
<evidence type="ECO:0000313" key="15">
    <source>
        <dbReference type="Proteomes" id="UP000694399"/>
    </source>
</evidence>
<evidence type="ECO:0000256" key="4">
    <source>
        <dbReference type="ARBA" id="ARBA00022553"/>
    </source>
</evidence>
<dbReference type="SMART" id="SM01195">
    <property type="entry name" value="FA"/>
    <property type="match status" value="1"/>
</dbReference>
<dbReference type="CDD" id="cd13184">
    <property type="entry name" value="FERM_C_4_1_family"/>
    <property type="match status" value="1"/>
</dbReference>
<feature type="compositionally biased region" description="Polar residues" evidence="12">
    <location>
        <begin position="783"/>
        <end position="796"/>
    </location>
</feature>
<evidence type="ECO:0000256" key="9">
    <source>
        <dbReference type="ARBA" id="ARBA00032586"/>
    </source>
</evidence>
<feature type="region of interest" description="Disordered" evidence="12">
    <location>
        <begin position="720"/>
        <end position="800"/>
    </location>
</feature>
<reference evidence="14" key="3">
    <citation type="submission" date="2025-09" db="UniProtKB">
        <authorList>
            <consortium name="Ensembl"/>
        </authorList>
    </citation>
    <scope>IDENTIFICATION</scope>
</reference>
<feature type="compositionally biased region" description="Basic and acidic residues" evidence="12">
    <location>
        <begin position="515"/>
        <end position="528"/>
    </location>
</feature>
<evidence type="ECO:0000256" key="3">
    <source>
        <dbReference type="ARBA" id="ARBA00022490"/>
    </source>
</evidence>
<dbReference type="GO" id="GO:0005856">
    <property type="term" value="C:cytoskeleton"/>
    <property type="evidence" value="ECO:0007669"/>
    <property type="project" value="UniProtKB-SubCell"/>
</dbReference>
<dbReference type="InterPro" id="IPR014847">
    <property type="entry name" value="FA"/>
</dbReference>
<dbReference type="InterPro" id="IPR035963">
    <property type="entry name" value="FERM_2"/>
</dbReference>
<evidence type="ECO:0000256" key="8">
    <source>
        <dbReference type="ARBA" id="ARBA00030419"/>
    </source>
</evidence>
<dbReference type="InterPro" id="IPR019749">
    <property type="entry name" value="Band_41_domain"/>
</dbReference>
<dbReference type="InterPro" id="IPR029071">
    <property type="entry name" value="Ubiquitin-like_domsf"/>
</dbReference>
<dbReference type="SUPFAM" id="SSF50729">
    <property type="entry name" value="PH domain-like"/>
    <property type="match status" value="1"/>
</dbReference>
<dbReference type="Gene3D" id="3.10.20.90">
    <property type="entry name" value="Phosphatidylinositol 3-kinase Catalytic Subunit, Chain A, domain 1"/>
    <property type="match status" value="1"/>
</dbReference>
<dbReference type="SUPFAM" id="SSF54236">
    <property type="entry name" value="Ubiquitin-like"/>
    <property type="match status" value="1"/>
</dbReference>
<dbReference type="InterPro" id="IPR008379">
    <property type="entry name" value="Band_4.1_C"/>
</dbReference>
<dbReference type="GeneTree" id="ENSGT00940000157047"/>
<evidence type="ECO:0000256" key="10">
    <source>
        <dbReference type="ARBA" id="ARBA00054563"/>
    </source>
</evidence>
<dbReference type="Pfam" id="PF09379">
    <property type="entry name" value="FERM_N"/>
    <property type="match status" value="1"/>
</dbReference>
<evidence type="ECO:0000256" key="11">
    <source>
        <dbReference type="ARBA" id="ARBA00078357"/>
    </source>
</evidence>
<keyword evidence="3" id="KW-0963">Cytoplasm</keyword>
<evidence type="ECO:0000256" key="12">
    <source>
        <dbReference type="SAM" id="MobiDB-lite"/>
    </source>
</evidence>
<comment type="function">
    <text evidence="10">Protein 4.1 is a major structural element of the erythrocyte membrane skeleton. It plays a key role in regulating membrane physical properties of mechanical stability and deformability by stabilizing spectrin-actin interaction. Recruits DLG1 to membranes. Required for dynein-dynactin complex and NUMA1 recruitment at the mitotic cell cortex during anaphase.</text>
</comment>
<keyword evidence="15" id="KW-1185">Reference proteome</keyword>
<evidence type="ECO:0000256" key="7">
    <source>
        <dbReference type="ARBA" id="ARBA00023658"/>
    </source>
</evidence>
<dbReference type="Pfam" id="PF00373">
    <property type="entry name" value="FERM_M"/>
    <property type="match status" value="1"/>
</dbReference>
<dbReference type="PROSITE" id="PS00660">
    <property type="entry name" value="FERM_1"/>
    <property type="match status" value="1"/>
</dbReference>
<dbReference type="Pfam" id="PF09380">
    <property type="entry name" value="FERM_C"/>
    <property type="match status" value="1"/>
</dbReference>
<dbReference type="PANTHER" id="PTHR23280:SF20">
    <property type="entry name" value="BAND 4.1-LIKE PROTEIN 3"/>
    <property type="match status" value="1"/>
</dbReference>
<dbReference type="GO" id="GO:0005886">
    <property type="term" value="C:plasma membrane"/>
    <property type="evidence" value="ECO:0007669"/>
    <property type="project" value="TreeGrafter"/>
</dbReference>
<dbReference type="Pfam" id="PF08736">
    <property type="entry name" value="FA"/>
    <property type="match status" value="1"/>
</dbReference>
<feature type="compositionally biased region" description="Low complexity" evidence="12">
    <location>
        <begin position="529"/>
        <end position="538"/>
    </location>
</feature>
<dbReference type="GO" id="GO:0005938">
    <property type="term" value="C:cell cortex"/>
    <property type="evidence" value="ECO:0007669"/>
    <property type="project" value="UniProtKB-SubCell"/>
</dbReference>
<feature type="compositionally biased region" description="Low complexity" evidence="12">
    <location>
        <begin position="20"/>
        <end position="37"/>
    </location>
</feature>
<keyword evidence="5" id="KW-0009">Actin-binding</keyword>
<dbReference type="Gene3D" id="1.20.80.10">
    <property type="match status" value="1"/>
</dbReference>
<protein>
    <recommendedName>
        <fullName evidence="7">Protein 4.1</fullName>
    </recommendedName>
    <alternativeName>
        <fullName evidence="11">4.1R</fullName>
    </alternativeName>
    <alternativeName>
        <fullName evidence="8">Band 4.1</fullName>
    </alternativeName>
    <alternativeName>
        <fullName evidence="9">Erythrocyte membrane protein band 4.1</fullName>
    </alternativeName>
</protein>
<dbReference type="InterPro" id="IPR014352">
    <property type="entry name" value="FERM/acyl-CoA-bd_prot_sf"/>
</dbReference>
<dbReference type="InterPro" id="IPR019747">
    <property type="entry name" value="FERM_CS"/>
</dbReference>
<dbReference type="CDD" id="cd17203">
    <property type="entry name" value="FERM_F1_EPB41L3"/>
    <property type="match status" value="1"/>
</dbReference>
<reference evidence="14" key="2">
    <citation type="submission" date="2025-08" db="UniProtKB">
        <authorList>
            <consortium name="Ensembl"/>
        </authorList>
    </citation>
    <scope>IDENTIFICATION</scope>
</reference>
<dbReference type="InterPro" id="IPR019748">
    <property type="entry name" value="FERM_central"/>
</dbReference>
<dbReference type="Gene3D" id="2.30.29.30">
    <property type="entry name" value="Pleckstrin-homology domain (PH domain)/Phosphotyrosine-binding domain (PTB)"/>
    <property type="match status" value="1"/>
</dbReference>
<dbReference type="FunFam" id="3.10.20.90:FF:000002">
    <property type="entry name" value="Erythrocyte protein band 4.1-like 3"/>
    <property type="match status" value="1"/>
</dbReference>
<evidence type="ECO:0000256" key="5">
    <source>
        <dbReference type="ARBA" id="ARBA00023203"/>
    </source>
</evidence>
<dbReference type="FunFam" id="1.20.80.10:FF:000001">
    <property type="entry name" value="Erythrocyte membrane protein band 4.1"/>
    <property type="match status" value="1"/>
</dbReference>
<dbReference type="InterPro" id="IPR030691">
    <property type="entry name" value="Band4.1-L3_FERM_F1"/>
</dbReference>
<dbReference type="Pfam" id="PF04382">
    <property type="entry name" value="SAB"/>
    <property type="match status" value="1"/>
</dbReference>
<feature type="compositionally biased region" description="Basic and acidic residues" evidence="12">
    <location>
        <begin position="58"/>
        <end position="68"/>
    </location>
</feature>
<dbReference type="SMART" id="SM00295">
    <property type="entry name" value="B41"/>
    <property type="match status" value="1"/>
</dbReference>
<dbReference type="GO" id="GO:0031032">
    <property type="term" value="P:actomyosin structure organization"/>
    <property type="evidence" value="ECO:0007669"/>
    <property type="project" value="TreeGrafter"/>
</dbReference>
<accession>A0A8C9D6U4</accession>
<evidence type="ECO:0000259" key="13">
    <source>
        <dbReference type="PROSITE" id="PS50057"/>
    </source>
</evidence>
<keyword evidence="6" id="KW-0206">Cytoskeleton</keyword>
<evidence type="ECO:0000313" key="14">
    <source>
        <dbReference type="Ensembl" id="ENSPLOP00000018522.1"/>
    </source>
</evidence>
<keyword evidence="4" id="KW-0597">Phosphoprotein</keyword>
<dbReference type="AlphaFoldDB" id="A0A8C9D6U4"/>
<dbReference type="InterPro" id="IPR007477">
    <property type="entry name" value="SAB_dom"/>
</dbReference>
<dbReference type="GO" id="GO:0005198">
    <property type="term" value="F:structural molecule activity"/>
    <property type="evidence" value="ECO:0007669"/>
    <property type="project" value="InterPro"/>
</dbReference>
<dbReference type="Proteomes" id="UP000694399">
    <property type="component" value="Chromosome D4"/>
</dbReference>
<dbReference type="InterPro" id="IPR000798">
    <property type="entry name" value="Ez/rad/moesin-like"/>
</dbReference>
<dbReference type="PROSITE" id="PS50057">
    <property type="entry name" value="FERM_3"/>
    <property type="match status" value="1"/>
</dbReference>